<protein>
    <submittedName>
        <fullName evidence="2">Uncharacterized protein</fullName>
    </submittedName>
</protein>
<evidence type="ECO:0000313" key="4">
    <source>
        <dbReference type="EMBL" id="AMZ05031.1"/>
    </source>
</evidence>
<evidence type="ECO:0000313" key="2">
    <source>
        <dbReference type="EMBL" id="AFJ52349.1"/>
    </source>
</evidence>
<dbReference type="GeneID" id="12977934"/>
<proteinExistence type="predicted"/>
<feature type="region of interest" description="Disordered" evidence="1">
    <location>
        <begin position="1"/>
        <end position="81"/>
    </location>
</feature>
<reference evidence="6 7" key="2">
    <citation type="submission" date="2015-11" db="EMBL/GenBank/DDBJ databases">
        <authorList>
            <person name="Horvath B."/>
        </authorList>
    </citation>
    <scope>NUCLEOTIDE SEQUENCE [LARGE SCALE GENOMIC DNA]</scope>
</reference>
<organism evidence="2 5">
    <name type="scientific">European catfish virus</name>
    <dbReference type="NCBI Taxonomy" id="84739"/>
    <lineage>
        <taxon>Viruses</taxon>
        <taxon>Varidnaviria</taxon>
        <taxon>Bamfordvirae</taxon>
        <taxon>Nucleocytoviricota</taxon>
        <taxon>Megaviricetes</taxon>
        <taxon>Pimascovirales</taxon>
        <taxon>Pimascovirales incertae sedis</taxon>
        <taxon>Iridoviridae</taxon>
        <taxon>Alphairidovirinae</taxon>
        <taxon>Ranavirus</taxon>
        <taxon>Ranavirus perca1</taxon>
        <taxon>Epizootic haematopoietic necrosis virus</taxon>
    </lineage>
</organism>
<gene>
    <name evidence="2" type="primary">65L</name>
</gene>
<dbReference type="EMBL" id="JQ724856">
    <property type="protein sequence ID" value="AFJ52349.1"/>
    <property type="molecule type" value="Genomic_DNA"/>
</dbReference>
<dbReference type="Proteomes" id="UP000149504">
    <property type="component" value="Segment"/>
</dbReference>
<name>I2BFP6_9VIRU</name>
<sequence length="81" mass="8231">MGPRGAAGVGTATVNVKSAGGDVLVSVCRRSRRRKGQGRARGSHGSRGAGGTDGQVWTGGTGRTGRADGPAWRKGRDGTRR</sequence>
<evidence type="ECO:0000313" key="5">
    <source>
        <dbReference type="Proteomes" id="UP000118593"/>
    </source>
</evidence>
<evidence type="ECO:0000313" key="3">
    <source>
        <dbReference type="EMBL" id="AMZ04895.1"/>
    </source>
</evidence>
<reference evidence="3" key="3">
    <citation type="journal article" date="2016" name="Infect. Genet. Evol.">
        <title>Whole genome sequencing and phylogenetic characterization of brown bullhead (Ameiurus nebulosus) origin ranavirus strains from independent disease outbreaks.</title>
        <authorList>
            <person name="Feher E."/>
            <person name="Doszpoly A."/>
            <person name="Horvath B."/>
            <person name="Marton S."/>
            <person name="Forro B."/>
            <person name="Farkas S.L."/>
            <person name="Banyai K."/>
            <person name="Juhasz T."/>
        </authorList>
    </citation>
    <scope>NUCLEOTIDE SEQUENCE</scope>
    <source>
        <strain evidence="3">13051/2012</strain>
        <strain evidence="4">14612/2012</strain>
    </source>
</reference>
<evidence type="ECO:0000256" key="1">
    <source>
        <dbReference type="SAM" id="MobiDB-lite"/>
    </source>
</evidence>
<accession>I2BFP6</accession>
<dbReference type="KEGG" id="vg:12977934"/>
<dbReference type="EMBL" id="KT989885">
    <property type="protein sequence ID" value="AMZ05031.1"/>
    <property type="molecule type" value="Genomic_DNA"/>
</dbReference>
<dbReference type="Proteomes" id="UP000149128">
    <property type="component" value="Segment"/>
</dbReference>
<feature type="compositionally biased region" description="Gly residues" evidence="1">
    <location>
        <begin position="45"/>
        <end position="63"/>
    </location>
</feature>
<dbReference type="EMBL" id="KT989884">
    <property type="protein sequence ID" value="AMZ04895.1"/>
    <property type="molecule type" value="Genomic_DNA"/>
</dbReference>
<evidence type="ECO:0000313" key="6">
    <source>
        <dbReference type="Proteomes" id="UP000149128"/>
    </source>
</evidence>
<feature type="compositionally biased region" description="Basic residues" evidence="1">
    <location>
        <begin position="29"/>
        <end position="44"/>
    </location>
</feature>
<reference evidence="2 5" key="1">
    <citation type="journal article" date="2012" name="J. Virol.">
        <title>Complete genome sequence of European sheatfish virus.</title>
        <authorList>
            <person name="Lopez-Bueno A."/>
            <person name="Mavian C."/>
            <person name="Alcami A."/>
            <person name="Alejo A."/>
        </authorList>
    </citation>
    <scope>NUCLEOTIDE SEQUENCE [LARGE SCALE GENOMIC DNA]</scope>
    <source>
        <strain evidence="2">Valdeolmos</strain>
    </source>
</reference>
<dbReference type="Proteomes" id="UP000118593">
    <property type="component" value="Segment"/>
</dbReference>
<dbReference type="RefSeq" id="YP_006347657.1">
    <property type="nucleotide sequence ID" value="NC_017940.1"/>
</dbReference>
<evidence type="ECO:0000313" key="7">
    <source>
        <dbReference type="Proteomes" id="UP000149504"/>
    </source>
</evidence>